<dbReference type="PANTHER" id="PTHR11422:SF12">
    <property type="entry name" value="MICROFIBRIL-ASSOCIATED GLYCOPROTEIN 3"/>
    <property type="match status" value="1"/>
</dbReference>
<comment type="caution">
    <text evidence="4">The sequence shown here is derived from an EMBL/GenBank/DDBJ whole genome shotgun (WGS) entry which is preliminary data.</text>
</comment>
<dbReference type="InterPro" id="IPR003598">
    <property type="entry name" value="Ig_sub2"/>
</dbReference>
<dbReference type="SUPFAM" id="SSF48726">
    <property type="entry name" value="Immunoglobulin"/>
    <property type="match status" value="3"/>
</dbReference>
<evidence type="ECO:0000256" key="1">
    <source>
        <dbReference type="SAM" id="Phobius"/>
    </source>
</evidence>
<dbReference type="Proteomes" id="UP000316079">
    <property type="component" value="Unassembled WGS sequence"/>
</dbReference>
<feature type="domain" description="Ig-like" evidence="3">
    <location>
        <begin position="213"/>
        <end position="278"/>
    </location>
</feature>
<protein>
    <recommendedName>
        <fullName evidence="3">Ig-like domain-containing protein</fullName>
    </recommendedName>
</protein>
<feature type="chain" id="PRO_5022134412" description="Ig-like domain-containing protein" evidence="2">
    <location>
        <begin position="25"/>
        <end position="468"/>
    </location>
</feature>
<dbReference type="PROSITE" id="PS50835">
    <property type="entry name" value="IG_LIKE"/>
    <property type="match status" value="4"/>
</dbReference>
<dbReference type="GO" id="GO:0042110">
    <property type="term" value="P:T cell activation"/>
    <property type="evidence" value="ECO:0007669"/>
    <property type="project" value="TreeGrafter"/>
</dbReference>
<dbReference type="PANTHER" id="PTHR11422">
    <property type="entry name" value="T-CELL SURFACE GLYCOPROTEIN CD4"/>
    <property type="match status" value="1"/>
</dbReference>
<evidence type="ECO:0000259" key="3">
    <source>
        <dbReference type="PROSITE" id="PS50835"/>
    </source>
</evidence>
<dbReference type="GO" id="GO:0009897">
    <property type="term" value="C:external side of plasma membrane"/>
    <property type="evidence" value="ECO:0007669"/>
    <property type="project" value="TreeGrafter"/>
</dbReference>
<feature type="domain" description="Ig-like" evidence="3">
    <location>
        <begin position="31"/>
        <end position="126"/>
    </location>
</feature>
<feature type="domain" description="Ig-like" evidence="3">
    <location>
        <begin position="308"/>
        <end position="366"/>
    </location>
</feature>
<sequence>MKERKRHAMDLVLLTILGFGGGLCREQELLVAEGSVAVLPCVDVFAEHTHPTAVHWSRRIGDSFKTVWRRNKNGLEFRPIKDPLSARCPLDNFGKFIYNLHIEAISLADGGEYECQVEGKISKMVKVIMLRVVRASISPDVVVEGSRMEVNCQISPRPKNFTLKWKKDKEFVNKNGIDSISQRDAGNWGCVVSYKNQEVEATASLQVRGISTPQDDSSVFYAAVGSSISLPCIFTDGLIPNTTIWKKIGSHVPLPESFKSSSGFIHRVEDGDEGTYRCSGVVNGMNGMQTVQRSMKLVVAQVSSSSRGITAVTLFCYISSPGLITAYEWLRETRGPNDTRTLSIIQKSSSSRIQISERDIGEWICRFYDHEGLLGNASYHLDMMSALKGGKSSSGNKAALVMGLGFLFLLVFLILLQMYRIHRRRKMIHQYPAMESIIHQVATEREHRERSREKTAKACAAENQFECV</sequence>
<keyword evidence="5" id="KW-1185">Reference proteome</keyword>
<dbReference type="Pfam" id="PF07686">
    <property type="entry name" value="V-set"/>
    <property type="match status" value="1"/>
</dbReference>
<proteinExistence type="predicted"/>
<gene>
    <name evidence="4" type="ORF">DNTS_030369</name>
</gene>
<keyword evidence="1" id="KW-0812">Transmembrane</keyword>
<keyword evidence="2" id="KW-0732">Signal</keyword>
<dbReference type="EMBL" id="SRMA01025462">
    <property type="protein sequence ID" value="TRY94281.1"/>
    <property type="molecule type" value="Genomic_DNA"/>
</dbReference>
<dbReference type="AlphaFoldDB" id="A0A553QWC7"/>
<dbReference type="Pfam" id="PF13895">
    <property type="entry name" value="Ig_2"/>
    <property type="match status" value="1"/>
</dbReference>
<dbReference type="SMART" id="SM00409">
    <property type="entry name" value="IG"/>
    <property type="match status" value="3"/>
</dbReference>
<evidence type="ECO:0000313" key="4">
    <source>
        <dbReference type="EMBL" id="TRY94281.1"/>
    </source>
</evidence>
<dbReference type="GO" id="GO:0045121">
    <property type="term" value="C:membrane raft"/>
    <property type="evidence" value="ECO:0007669"/>
    <property type="project" value="TreeGrafter"/>
</dbReference>
<evidence type="ECO:0000256" key="2">
    <source>
        <dbReference type="SAM" id="SignalP"/>
    </source>
</evidence>
<dbReference type="STRING" id="623744.A0A553QWC7"/>
<dbReference type="GO" id="GO:0035723">
    <property type="term" value="P:interleukin-15-mediated signaling pathway"/>
    <property type="evidence" value="ECO:0007669"/>
    <property type="project" value="TreeGrafter"/>
</dbReference>
<name>A0A553QWC7_9TELE</name>
<dbReference type="SMART" id="SM00408">
    <property type="entry name" value="IGc2"/>
    <property type="match status" value="2"/>
</dbReference>
<keyword evidence="1" id="KW-1133">Transmembrane helix</keyword>
<dbReference type="GO" id="GO:0042289">
    <property type="term" value="F:MHC class II protein binding"/>
    <property type="evidence" value="ECO:0007669"/>
    <property type="project" value="TreeGrafter"/>
</dbReference>
<dbReference type="InterPro" id="IPR003599">
    <property type="entry name" value="Ig_sub"/>
</dbReference>
<feature type="transmembrane region" description="Helical" evidence="1">
    <location>
        <begin position="398"/>
        <end position="419"/>
    </location>
</feature>
<dbReference type="InterPro" id="IPR013783">
    <property type="entry name" value="Ig-like_fold"/>
</dbReference>
<dbReference type="InterPro" id="IPR013106">
    <property type="entry name" value="Ig_V-set"/>
</dbReference>
<reference evidence="4 5" key="1">
    <citation type="journal article" date="2019" name="Sci. Data">
        <title>Hybrid genome assembly and annotation of Danionella translucida.</title>
        <authorList>
            <person name="Kadobianskyi M."/>
            <person name="Schulze L."/>
            <person name="Schuelke M."/>
            <person name="Judkewitz B."/>
        </authorList>
    </citation>
    <scope>NUCLEOTIDE SEQUENCE [LARGE SCALE GENOMIC DNA]</scope>
    <source>
        <strain evidence="4 5">Bolton</strain>
    </source>
</reference>
<feature type="signal peptide" evidence="2">
    <location>
        <begin position="1"/>
        <end position="24"/>
    </location>
</feature>
<keyword evidence="1" id="KW-0472">Membrane</keyword>
<dbReference type="Gene3D" id="2.60.40.10">
    <property type="entry name" value="Immunoglobulins"/>
    <property type="match status" value="3"/>
</dbReference>
<evidence type="ECO:0000313" key="5">
    <source>
        <dbReference type="Proteomes" id="UP000316079"/>
    </source>
</evidence>
<dbReference type="GO" id="GO:0070374">
    <property type="term" value="P:positive regulation of ERK1 and ERK2 cascade"/>
    <property type="evidence" value="ECO:0007669"/>
    <property type="project" value="TreeGrafter"/>
</dbReference>
<dbReference type="InterPro" id="IPR007110">
    <property type="entry name" value="Ig-like_dom"/>
</dbReference>
<dbReference type="GO" id="GO:1990782">
    <property type="term" value="F:protein tyrosine kinase binding"/>
    <property type="evidence" value="ECO:0007669"/>
    <property type="project" value="TreeGrafter"/>
</dbReference>
<accession>A0A553QWC7</accession>
<dbReference type="OrthoDB" id="9937043at2759"/>
<organism evidence="4 5">
    <name type="scientific">Danionella cerebrum</name>
    <dbReference type="NCBI Taxonomy" id="2873325"/>
    <lineage>
        <taxon>Eukaryota</taxon>
        <taxon>Metazoa</taxon>
        <taxon>Chordata</taxon>
        <taxon>Craniata</taxon>
        <taxon>Vertebrata</taxon>
        <taxon>Euteleostomi</taxon>
        <taxon>Actinopterygii</taxon>
        <taxon>Neopterygii</taxon>
        <taxon>Teleostei</taxon>
        <taxon>Ostariophysi</taxon>
        <taxon>Cypriniformes</taxon>
        <taxon>Danionidae</taxon>
        <taxon>Danioninae</taxon>
        <taxon>Danionella</taxon>
    </lineage>
</organism>
<feature type="domain" description="Ig-like" evidence="3">
    <location>
        <begin position="130"/>
        <end position="206"/>
    </location>
</feature>
<dbReference type="InterPro" id="IPR036179">
    <property type="entry name" value="Ig-like_dom_sf"/>
</dbReference>